<organism evidence="2 3">
    <name type="scientific">Tautonia plasticadhaerens</name>
    <dbReference type="NCBI Taxonomy" id="2527974"/>
    <lineage>
        <taxon>Bacteria</taxon>
        <taxon>Pseudomonadati</taxon>
        <taxon>Planctomycetota</taxon>
        <taxon>Planctomycetia</taxon>
        <taxon>Isosphaerales</taxon>
        <taxon>Isosphaeraceae</taxon>
        <taxon>Tautonia</taxon>
    </lineage>
</organism>
<gene>
    <name evidence="2" type="ORF">ElP_60320</name>
</gene>
<dbReference type="OrthoDB" id="275577at2"/>
<accession>A0A518HB50</accession>
<dbReference type="AlphaFoldDB" id="A0A518HB50"/>
<evidence type="ECO:0000256" key="1">
    <source>
        <dbReference type="SAM" id="MobiDB-lite"/>
    </source>
</evidence>
<reference evidence="2 3" key="1">
    <citation type="submission" date="2019-02" db="EMBL/GenBank/DDBJ databases">
        <title>Deep-cultivation of Planctomycetes and their phenomic and genomic characterization uncovers novel biology.</title>
        <authorList>
            <person name="Wiegand S."/>
            <person name="Jogler M."/>
            <person name="Boedeker C."/>
            <person name="Pinto D."/>
            <person name="Vollmers J."/>
            <person name="Rivas-Marin E."/>
            <person name="Kohn T."/>
            <person name="Peeters S.H."/>
            <person name="Heuer A."/>
            <person name="Rast P."/>
            <person name="Oberbeckmann S."/>
            <person name="Bunk B."/>
            <person name="Jeske O."/>
            <person name="Meyerdierks A."/>
            <person name="Storesund J.E."/>
            <person name="Kallscheuer N."/>
            <person name="Luecker S."/>
            <person name="Lage O.M."/>
            <person name="Pohl T."/>
            <person name="Merkel B.J."/>
            <person name="Hornburger P."/>
            <person name="Mueller R.-W."/>
            <person name="Bruemmer F."/>
            <person name="Labrenz M."/>
            <person name="Spormann A.M."/>
            <person name="Op den Camp H."/>
            <person name="Overmann J."/>
            <person name="Amann R."/>
            <person name="Jetten M.S.M."/>
            <person name="Mascher T."/>
            <person name="Medema M.H."/>
            <person name="Devos D.P."/>
            <person name="Kaster A.-K."/>
            <person name="Ovreas L."/>
            <person name="Rohde M."/>
            <person name="Galperin M.Y."/>
            <person name="Jogler C."/>
        </authorList>
    </citation>
    <scope>NUCLEOTIDE SEQUENCE [LARGE SCALE GENOMIC DNA]</scope>
    <source>
        <strain evidence="2 3">ElP</strain>
    </source>
</reference>
<proteinExistence type="predicted"/>
<dbReference type="Proteomes" id="UP000317835">
    <property type="component" value="Chromosome"/>
</dbReference>
<dbReference type="EMBL" id="CP036426">
    <property type="protein sequence ID" value="QDV38084.1"/>
    <property type="molecule type" value="Genomic_DNA"/>
</dbReference>
<dbReference type="KEGG" id="tpla:ElP_60320"/>
<protein>
    <submittedName>
        <fullName evidence="2">Uncharacterized protein</fullName>
    </submittedName>
</protein>
<keyword evidence="3" id="KW-1185">Reference proteome</keyword>
<name>A0A518HB50_9BACT</name>
<dbReference type="RefSeq" id="WP_145276322.1">
    <property type="nucleotide sequence ID" value="NZ_CP036426.1"/>
</dbReference>
<evidence type="ECO:0000313" key="2">
    <source>
        <dbReference type="EMBL" id="QDV38084.1"/>
    </source>
</evidence>
<evidence type="ECO:0000313" key="3">
    <source>
        <dbReference type="Proteomes" id="UP000317835"/>
    </source>
</evidence>
<sequence>MLTGFRYLGPLLVTAASLPVVLATVPQGLDRLASMPTGVRLELTRRLDRFDLLPDDRQRQIRELDDALNRLDPDERRRHLDLMRRFGAWYRGLDERARAELDAAPAADRLRLVERMLAPAGVPESPGLEPALWVRADAFNPVPLYDASALLRVWAGLDADGRRAVDAARSFDGKLETLRGLGRAGGIEPAPAVRREFERILQAQLGQGLRRFRELFDEQDRPPRAPVEPGGAVAWLLDAFGSTRSRPPGPAASRLASARLAALRLAELDYLRGLRGRPGSGPPADRADLSSFEARLPDWYRGTLDLLPPEVARLRLRGLRELALGDPELERWLSSAPSPPGTSPASNAPGGGRPAPGTAF</sequence>
<feature type="region of interest" description="Disordered" evidence="1">
    <location>
        <begin position="328"/>
        <end position="360"/>
    </location>
</feature>